<evidence type="ECO:0000256" key="8">
    <source>
        <dbReference type="ARBA" id="ARBA00023136"/>
    </source>
</evidence>
<comment type="similarity">
    <text evidence="2">Belongs to the major facilitator superfamily. Metabolite:H+ Symporter (MHS) family (TC 2.A.1.6) family.</text>
</comment>
<keyword evidence="5 10" id="KW-0812">Transmembrane</keyword>
<keyword evidence="3" id="KW-0813">Transport</keyword>
<dbReference type="Proteomes" id="UP000256970">
    <property type="component" value="Unassembled WGS sequence"/>
</dbReference>
<sequence>MAKPDISGVMSVSDSAIPLKKLIKALLAISLGTVIEWVRLSYDFTIYTQLSKTLSKVFFPSNNAALQALSFWGVFFVGYISRPAGAVLFGHLGDTRGRGTCLLISVLVMGIPTVLIGCLPTYHQIGMAAPILLAVLRLVQGLAMGGEFGAAMVYLHEIADARYKAVTGSLGYVSLGVGVVIGILVVVMVISLIPGEALLVWGWRVPFLMSVATLAVAIVMRYNMPESAEFAASREEIEEEYKQRLQQKVKAGSGSNSPARSNSTEGEEQAISIDGRVSIADVESQGLEKHYVPLVELFRGYWSGLILQCGYEAWIGGSFYLGYSWLPSFFVAHAGISTMTSLWMVLTSMVLFTFVVPVAGYLSDKGQPRVTATIAICAIAAAMTVPMFLAFKTGSLAACWLLQAFGLAMTAYTMGILPAICSLIYPAGVRISGFNLGYNLGMTIFGGLTPLAMTAIQTGTGSIFIGPALWMVGMALISIVSSLLLIKCYPLTNQRGSF</sequence>
<evidence type="ECO:0000256" key="5">
    <source>
        <dbReference type="ARBA" id="ARBA00022692"/>
    </source>
</evidence>
<feature type="transmembrane region" description="Helical" evidence="10">
    <location>
        <begin position="205"/>
        <end position="224"/>
    </location>
</feature>
<evidence type="ECO:0000256" key="2">
    <source>
        <dbReference type="ARBA" id="ARBA00008240"/>
    </source>
</evidence>
<dbReference type="PROSITE" id="PS00217">
    <property type="entry name" value="SUGAR_TRANSPORT_2"/>
    <property type="match status" value="1"/>
</dbReference>
<keyword evidence="13" id="KW-1185">Reference proteome</keyword>
<dbReference type="PANTHER" id="PTHR43528:SF1">
    <property type="entry name" value="ALPHA-KETOGLUTARATE PERMEASE"/>
    <property type="match status" value="1"/>
</dbReference>
<dbReference type="InterPro" id="IPR011701">
    <property type="entry name" value="MFS"/>
</dbReference>
<feature type="transmembrane region" description="Helical" evidence="10">
    <location>
        <begin position="468"/>
        <end position="486"/>
    </location>
</feature>
<feature type="transmembrane region" description="Helical" evidence="10">
    <location>
        <begin position="313"/>
        <end position="336"/>
    </location>
</feature>
<feature type="transmembrane region" description="Helical" evidence="10">
    <location>
        <begin position="62"/>
        <end position="80"/>
    </location>
</feature>
<dbReference type="Pfam" id="PF07690">
    <property type="entry name" value="MFS_1"/>
    <property type="match status" value="1"/>
</dbReference>
<dbReference type="AlphaFoldDB" id="A0A383VDF7"/>
<dbReference type="InterPro" id="IPR036259">
    <property type="entry name" value="MFS_trans_sf"/>
</dbReference>
<feature type="transmembrane region" description="Helical" evidence="10">
    <location>
        <begin position="401"/>
        <end position="425"/>
    </location>
</feature>
<evidence type="ECO:0000256" key="9">
    <source>
        <dbReference type="SAM" id="MobiDB-lite"/>
    </source>
</evidence>
<gene>
    <name evidence="12" type="ORF">BQ4739_LOCUS3555</name>
</gene>
<evidence type="ECO:0000256" key="7">
    <source>
        <dbReference type="ARBA" id="ARBA00022989"/>
    </source>
</evidence>
<dbReference type="SUPFAM" id="SSF103473">
    <property type="entry name" value="MFS general substrate transporter"/>
    <property type="match status" value="1"/>
</dbReference>
<reference evidence="12 13" key="1">
    <citation type="submission" date="2016-10" db="EMBL/GenBank/DDBJ databases">
        <authorList>
            <person name="Cai Z."/>
        </authorList>
    </citation>
    <scope>NUCLEOTIDE SEQUENCE [LARGE SCALE GENOMIC DNA]</scope>
</reference>
<evidence type="ECO:0000256" key="10">
    <source>
        <dbReference type="SAM" id="Phobius"/>
    </source>
</evidence>
<organism evidence="12 13">
    <name type="scientific">Tetradesmus obliquus</name>
    <name type="common">Green alga</name>
    <name type="synonym">Acutodesmus obliquus</name>
    <dbReference type="NCBI Taxonomy" id="3088"/>
    <lineage>
        <taxon>Eukaryota</taxon>
        <taxon>Viridiplantae</taxon>
        <taxon>Chlorophyta</taxon>
        <taxon>core chlorophytes</taxon>
        <taxon>Chlorophyceae</taxon>
        <taxon>CS clade</taxon>
        <taxon>Sphaeropleales</taxon>
        <taxon>Scenedesmaceae</taxon>
        <taxon>Tetradesmus</taxon>
    </lineage>
</organism>
<evidence type="ECO:0000256" key="1">
    <source>
        <dbReference type="ARBA" id="ARBA00004651"/>
    </source>
</evidence>
<keyword evidence="7 10" id="KW-1133">Transmembrane helix</keyword>
<keyword evidence="8 10" id="KW-0472">Membrane</keyword>
<accession>A0A383VDF7</accession>
<dbReference type="GO" id="GO:0005886">
    <property type="term" value="C:plasma membrane"/>
    <property type="evidence" value="ECO:0007669"/>
    <property type="project" value="UniProtKB-SubCell"/>
</dbReference>
<feature type="transmembrane region" description="Helical" evidence="10">
    <location>
        <begin position="167"/>
        <end position="193"/>
    </location>
</feature>
<feature type="transmembrane region" description="Helical" evidence="10">
    <location>
        <begin position="101"/>
        <end position="122"/>
    </location>
</feature>
<keyword evidence="6" id="KW-0769">Symport</keyword>
<dbReference type="Gene3D" id="1.20.1250.20">
    <property type="entry name" value="MFS general substrate transporter like domains"/>
    <property type="match status" value="1"/>
</dbReference>
<name>A0A383VDF7_TETOB</name>
<feature type="domain" description="Major facilitator superfamily (MFS) profile" evidence="11">
    <location>
        <begin position="25"/>
        <end position="490"/>
    </location>
</feature>
<dbReference type="InterPro" id="IPR005829">
    <property type="entry name" value="Sugar_transporter_CS"/>
</dbReference>
<protein>
    <recommendedName>
        <fullName evidence="11">Major facilitator superfamily (MFS) profile domain-containing protein</fullName>
    </recommendedName>
</protein>
<evidence type="ECO:0000256" key="4">
    <source>
        <dbReference type="ARBA" id="ARBA00022475"/>
    </source>
</evidence>
<evidence type="ECO:0000256" key="3">
    <source>
        <dbReference type="ARBA" id="ARBA00022448"/>
    </source>
</evidence>
<evidence type="ECO:0000256" key="6">
    <source>
        <dbReference type="ARBA" id="ARBA00022847"/>
    </source>
</evidence>
<dbReference type="EMBL" id="FNXT01000275">
    <property type="protein sequence ID" value="SZX62983.1"/>
    <property type="molecule type" value="Genomic_DNA"/>
</dbReference>
<dbReference type="GO" id="GO:0015293">
    <property type="term" value="F:symporter activity"/>
    <property type="evidence" value="ECO:0007669"/>
    <property type="project" value="UniProtKB-KW"/>
</dbReference>
<evidence type="ECO:0000259" key="11">
    <source>
        <dbReference type="PROSITE" id="PS50850"/>
    </source>
</evidence>
<feature type="compositionally biased region" description="Polar residues" evidence="9">
    <location>
        <begin position="253"/>
        <end position="264"/>
    </location>
</feature>
<dbReference type="InterPro" id="IPR020846">
    <property type="entry name" value="MFS_dom"/>
</dbReference>
<keyword evidence="4" id="KW-1003">Cell membrane</keyword>
<feature type="transmembrane region" description="Helical" evidence="10">
    <location>
        <begin position="128"/>
        <end position="155"/>
    </location>
</feature>
<feature type="transmembrane region" description="Helical" evidence="10">
    <location>
        <begin position="437"/>
        <end position="456"/>
    </location>
</feature>
<feature type="region of interest" description="Disordered" evidence="9">
    <location>
        <begin position="247"/>
        <end position="269"/>
    </location>
</feature>
<proteinExistence type="inferred from homology"/>
<feature type="transmembrane region" description="Helical" evidence="10">
    <location>
        <begin position="370"/>
        <end position="389"/>
    </location>
</feature>
<evidence type="ECO:0000313" key="12">
    <source>
        <dbReference type="EMBL" id="SZX62983.1"/>
    </source>
</evidence>
<feature type="transmembrane region" description="Helical" evidence="10">
    <location>
        <begin position="342"/>
        <end position="363"/>
    </location>
</feature>
<dbReference type="PANTHER" id="PTHR43528">
    <property type="entry name" value="ALPHA-KETOGLUTARATE PERMEASE"/>
    <property type="match status" value="1"/>
</dbReference>
<dbReference type="InterPro" id="IPR051084">
    <property type="entry name" value="H+-coupled_symporters"/>
</dbReference>
<dbReference type="PROSITE" id="PS50850">
    <property type="entry name" value="MFS"/>
    <property type="match status" value="1"/>
</dbReference>
<evidence type="ECO:0000313" key="13">
    <source>
        <dbReference type="Proteomes" id="UP000256970"/>
    </source>
</evidence>
<comment type="subcellular location">
    <subcellularLocation>
        <location evidence="1">Cell membrane</location>
        <topology evidence="1">Multi-pass membrane protein</topology>
    </subcellularLocation>
</comment>